<accession>A0ABN3X1V0</accession>
<comment type="caution">
    <text evidence="1">The sequence shown here is derived from an EMBL/GenBank/DDBJ whole genome shotgun (WGS) entry which is preliminary data.</text>
</comment>
<protein>
    <submittedName>
        <fullName evidence="1">Uncharacterized protein</fullName>
    </submittedName>
</protein>
<reference evidence="1 2" key="1">
    <citation type="journal article" date="2019" name="Int. J. Syst. Evol. Microbiol.">
        <title>The Global Catalogue of Microorganisms (GCM) 10K type strain sequencing project: providing services to taxonomists for standard genome sequencing and annotation.</title>
        <authorList>
            <consortium name="The Broad Institute Genomics Platform"/>
            <consortium name="The Broad Institute Genome Sequencing Center for Infectious Disease"/>
            <person name="Wu L."/>
            <person name="Ma J."/>
        </authorList>
    </citation>
    <scope>NUCLEOTIDE SEQUENCE [LARGE SCALE GENOMIC DNA]</scope>
    <source>
        <strain evidence="1 2">JCM 9088</strain>
    </source>
</reference>
<dbReference type="RefSeq" id="WP_344493040.1">
    <property type="nucleotide sequence ID" value="NZ_BAAAUD010000017.1"/>
</dbReference>
<sequence length="154" mass="17283">MAGLVQQQELSVEVDFFGFGFQEVDDRFVPVGYPEGRVPEAFLTEHPGRIDVESGGHTHTASLTVEVWDAEPPFAEGREVWEEQGEARIHSASGELALWAVAGPMPEYVKLPNAGRQWRVRVYCAGREEVRRLAEESVPEGVERYLAQFWPVDA</sequence>
<evidence type="ECO:0000313" key="1">
    <source>
        <dbReference type="EMBL" id="GAA2932861.1"/>
    </source>
</evidence>
<gene>
    <name evidence="1" type="ORF">GCM10010446_17050</name>
</gene>
<keyword evidence="2" id="KW-1185">Reference proteome</keyword>
<evidence type="ECO:0000313" key="2">
    <source>
        <dbReference type="Proteomes" id="UP001500403"/>
    </source>
</evidence>
<dbReference type="Proteomes" id="UP001500403">
    <property type="component" value="Unassembled WGS sequence"/>
</dbReference>
<dbReference type="EMBL" id="BAAAUD010000017">
    <property type="protein sequence ID" value="GAA2932861.1"/>
    <property type="molecule type" value="Genomic_DNA"/>
</dbReference>
<organism evidence="1 2">
    <name type="scientific">Streptomyces enissocaesilis</name>
    <dbReference type="NCBI Taxonomy" id="332589"/>
    <lineage>
        <taxon>Bacteria</taxon>
        <taxon>Bacillati</taxon>
        <taxon>Actinomycetota</taxon>
        <taxon>Actinomycetes</taxon>
        <taxon>Kitasatosporales</taxon>
        <taxon>Streptomycetaceae</taxon>
        <taxon>Streptomyces</taxon>
        <taxon>Streptomyces rochei group</taxon>
    </lineage>
</organism>
<name>A0ABN3X1V0_9ACTN</name>
<proteinExistence type="predicted"/>